<reference evidence="2" key="3">
    <citation type="submission" date="2025-09" db="UniProtKB">
        <authorList>
            <consortium name="Ensembl"/>
        </authorList>
    </citation>
    <scope>IDENTIFICATION</scope>
</reference>
<protein>
    <submittedName>
        <fullName evidence="2">Uncharacterized LOC100181102</fullName>
    </submittedName>
</protein>
<sequence>MRPPSRVSYILILNICNTLVWSLMFLCNLITSCVATKVERDDVSGNLKLRHTFGMSRDSSSFFACVITLSMTSSSVPYIVYSFITEFGSPATRIHYGAKFPALVTEGFELITYLSCIMNPIIYTAMLSHLRSKVSTLIERRGDNKV</sequence>
<dbReference type="Ensembl" id="ENSCINT00000028895.2">
    <property type="protein sequence ID" value="ENSCINP00000028649.2"/>
    <property type="gene ID" value="ENSCING00000016587.2"/>
</dbReference>
<feature type="transmembrane region" description="Helical" evidence="1">
    <location>
        <begin position="6"/>
        <end position="30"/>
    </location>
</feature>
<feature type="transmembrane region" description="Helical" evidence="1">
    <location>
        <begin position="62"/>
        <end position="84"/>
    </location>
</feature>
<accession>F6UR51</accession>
<dbReference type="Proteomes" id="UP000008144">
    <property type="component" value="Unassembled WGS sequence"/>
</dbReference>
<dbReference type="PROSITE" id="PS51257">
    <property type="entry name" value="PROKAR_LIPOPROTEIN"/>
    <property type="match status" value="1"/>
</dbReference>
<keyword evidence="1" id="KW-0812">Transmembrane</keyword>
<dbReference type="Gene3D" id="1.20.1070.10">
    <property type="entry name" value="Rhodopsin 7-helix transmembrane proteins"/>
    <property type="match status" value="1"/>
</dbReference>
<evidence type="ECO:0000313" key="3">
    <source>
        <dbReference type="Proteomes" id="UP000008144"/>
    </source>
</evidence>
<reference evidence="3" key="1">
    <citation type="journal article" date="2002" name="Science">
        <title>The draft genome of Ciona intestinalis: insights into chordate and vertebrate origins.</title>
        <authorList>
            <person name="Dehal P."/>
            <person name="Satou Y."/>
            <person name="Campbell R.K."/>
            <person name="Chapman J."/>
            <person name="Degnan B."/>
            <person name="De Tomaso A."/>
            <person name="Davidson B."/>
            <person name="Di Gregorio A."/>
            <person name="Gelpke M."/>
            <person name="Goodstein D.M."/>
            <person name="Harafuji N."/>
            <person name="Hastings K.E."/>
            <person name="Ho I."/>
            <person name="Hotta K."/>
            <person name="Huang W."/>
            <person name="Kawashima T."/>
            <person name="Lemaire P."/>
            <person name="Martinez D."/>
            <person name="Meinertzhagen I.A."/>
            <person name="Necula S."/>
            <person name="Nonaka M."/>
            <person name="Putnam N."/>
            <person name="Rash S."/>
            <person name="Saiga H."/>
            <person name="Satake M."/>
            <person name="Terry A."/>
            <person name="Yamada L."/>
            <person name="Wang H.G."/>
            <person name="Awazu S."/>
            <person name="Azumi K."/>
            <person name="Boore J."/>
            <person name="Branno M."/>
            <person name="Chin-Bow S."/>
            <person name="DeSantis R."/>
            <person name="Doyle S."/>
            <person name="Francino P."/>
            <person name="Keys D.N."/>
            <person name="Haga S."/>
            <person name="Hayashi H."/>
            <person name="Hino K."/>
            <person name="Imai K.S."/>
            <person name="Inaba K."/>
            <person name="Kano S."/>
            <person name="Kobayashi K."/>
            <person name="Kobayashi M."/>
            <person name="Lee B.I."/>
            <person name="Makabe K.W."/>
            <person name="Manohar C."/>
            <person name="Matassi G."/>
            <person name="Medina M."/>
            <person name="Mochizuki Y."/>
            <person name="Mount S."/>
            <person name="Morishita T."/>
            <person name="Miura S."/>
            <person name="Nakayama A."/>
            <person name="Nishizaka S."/>
            <person name="Nomoto H."/>
            <person name="Ohta F."/>
            <person name="Oishi K."/>
            <person name="Rigoutsos I."/>
            <person name="Sano M."/>
            <person name="Sasaki A."/>
            <person name="Sasakura Y."/>
            <person name="Shoguchi E."/>
            <person name="Shin-i T."/>
            <person name="Spagnuolo A."/>
            <person name="Stainier D."/>
            <person name="Suzuki M.M."/>
            <person name="Tassy O."/>
            <person name="Takatori N."/>
            <person name="Tokuoka M."/>
            <person name="Yagi K."/>
            <person name="Yoshizaki F."/>
            <person name="Wada S."/>
            <person name="Zhang C."/>
            <person name="Hyatt P.D."/>
            <person name="Larimer F."/>
            <person name="Detter C."/>
            <person name="Doggett N."/>
            <person name="Glavina T."/>
            <person name="Hawkins T."/>
            <person name="Richardson P."/>
            <person name="Lucas S."/>
            <person name="Kohara Y."/>
            <person name="Levine M."/>
            <person name="Satoh N."/>
            <person name="Rokhsar D.S."/>
        </authorList>
    </citation>
    <scope>NUCLEOTIDE SEQUENCE [LARGE SCALE GENOMIC DNA]</scope>
</reference>
<dbReference type="AlphaFoldDB" id="F6UR51"/>
<organism evidence="2 3">
    <name type="scientific">Ciona intestinalis</name>
    <name type="common">Transparent sea squirt</name>
    <name type="synonym">Ascidia intestinalis</name>
    <dbReference type="NCBI Taxonomy" id="7719"/>
    <lineage>
        <taxon>Eukaryota</taxon>
        <taxon>Metazoa</taxon>
        <taxon>Chordata</taxon>
        <taxon>Tunicata</taxon>
        <taxon>Ascidiacea</taxon>
        <taxon>Phlebobranchia</taxon>
        <taxon>Cionidae</taxon>
        <taxon>Ciona</taxon>
    </lineage>
</organism>
<evidence type="ECO:0000313" key="2">
    <source>
        <dbReference type="Ensembl" id="ENSCINP00000028649.2"/>
    </source>
</evidence>
<keyword evidence="1" id="KW-0472">Membrane</keyword>
<evidence type="ECO:0000256" key="1">
    <source>
        <dbReference type="SAM" id="Phobius"/>
    </source>
</evidence>
<feature type="transmembrane region" description="Helical" evidence="1">
    <location>
        <begin position="110"/>
        <end position="130"/>
    </location>
</feature>
<name>F6UR51_CIOIN</name>
<dbReference type="HOGENOM" id="CLU_1776807_0_0_1"/>
<keyword evidence="3" id="KW-1185">Reference proteome</keyword>
<proteinExistence type="predicted"/>
<dbReference type="InParanoid" id="F6UR51"/>
<reference evidence="2" key="2">
    <citation type="submission" date="2025-08" db="UniProtKB">
        <authorList>
            <consortium name="Ensembl"/>
        </authorList>
    </citation>
    <scope>IDENTIFICATION</scope>
</reference>
<dbReference type="SUPFAM" id="SSF81321">
    <property type="entry name" value="Family A G protein-coupled receptor-like"/>
    <property type="match status" value="1"/>
</dbReference>
<keyword evidence="1" id="KW-1133">Transmembrane helix</keyword>
<gene>
    <name evidence="2" type="primary">LOC100181102</name>
</gene>